<gene>
    <name evidence="7" type="ORF">J2T57_002284</name>
</gene>
<dbReference type="CDD" id="cd16964">
    <property type="entry name" value="YqgF"/>
    <property type="match status" value="1"/>
</dbReference>
<dbReference type="InterPro" id="IPR037027">
    <property type="entry name" value="YqgF/RNaseH-like_dom_sf"/>
</dbReference>
<dbReference type="GO" id="GO:0004518">
    <property type="term" value="F:nuclease activity"/>
    <property type="evidence" value="ECO:0007669"/>
    <property type="project" value="UniProtKB-KW"/>
</dbReference>
<dbReference type="Pfam" id="PF03652">
    <property type="entry name" value="RuvX"/>
    <property type="match status" value="1"/>
</dbReference>
<keyword evidence="8" id="KW-1185">Reference proteome</keyword>
<comment type="caution">
    <text evidence="7">The sequence shown here is derived from an EMBL/GenBank/DDBJ whole genome shotgun (WGS) entry which is preliminary data.</text>
</comment>
<keyword evidence="4 5" id="KW-0378">Hydrolase</keyword>
<dbReference type="SMART" id="SM00732">
    <property type="entry name" value="YqgFc"/>
    <property type="match status" value="1"/>
</dbReference>
<keyword evidence="3 5" id="KW-0540">Nuclease</keyword>
<dbReference type="InterPro" id="IPR012337">
    <property type="entry name" value="RNaseH-like_sf"/>
</dbReference>
<dbReference type="Gene3D" id="3.30.420.140">
    <property type="entry name" value="YqgF/RNase H-like domain"/>
    <property type="match status" value="1"/>
</dbReference>
<protein>
    <recommendedName>
        <fullName evidence="5">Putative pre-16S rRNA nuclease</fullName>
        <ecNumber evidence="5">3.1.-.-</ecNumber>
    </recommendedName>
</protein>
<accession>A0AAE3G3I5</accession>
<keyword evidence="1 5" id="KW-0963">Cytoplasm</keyword>
<evidence type="ECO:0000259" key="6">
    <source>
        <dbReference type="SMART" id="SM00732"/>
    </source>
</evidence>
<organism evidence="7 8">
    <name type="scientific">Natronocella acetinitrilica</name>
    <dbReference type="NCBI Taxonomy" id="414046"/>
    <lineage>
        <taxon>Bacteria</taxon>
        <taxon>Pseudomonadati</taxon>
        <taxon>Pseudomonadota</taxon>
        <taxon>Gammaproteobacteria</taxon>
        <taxon>Chromatiales</taxon>
        <taxon>Ectothiorhodospiraceae</taxon>
        <taxon>Natronocella</taxon>
    </lineage>
</organism>
<dbReference type="InterPro" id="IPR006641">
    <property type="entry name" value="YqgF/RNaseH-like_dom"/>
</dbReference>
<comment type="function">
    <text evidence="5">Could be a nuclease involved in processing of the 5'-end of pre-16S rRNA.</text>
</comment>
<comment type="subcellular location">
    <subcellularLocation>
        <location evidence="5">Cytoplasm</location>
    </subcellularLocation>
</comment>
<dbReference type="EMBL" id="JALJXV010000005">
    <property type="protein sequence ID" value="MCP1675136.1"/>
    <property type="molecule type" value="Genomic_DNA"/>
</dbReference>
<dbReference type="GO" id="GO:0016788">
    <property type="term" value="F:hydrolase activity, acting on ester bonds"/>
    <property type="evidence" value="ECO:0007669"/>
    <property type="project" value="UniProtKB-UniRule"/>
</dbReference>
<dbReference type="NCBIfam" id="TIGR00250">
    <property type="entry name" value="RNAse_H_YqgF"/>
    <property type="match status" value="1"/>
</dbReference>
<dbReference type="HAMAP" id="MF_00651">
    <property type="entry name" value="Nuclease_YqgF"/>
    <property type="match status" value="1"/>
</dbReference>
<proteinExistence type="inferred from homology"/>
<dbReference type="PANTHER" id="PTHR33317:SF4">
    <property type="entry name" value="POLYNUCLEOTIDYL TRANSFERASE, RIBONUCLEASE H-LIKE SUPERFAMILY PROTEIN"/>
    <property type="match status" value="1"/>
</dbReference>
<evidence type="ECO:0000256" key="2">
    <source>
        <dbReference type="ARBA" id="ARBA00022517"/>
    </source>
</evidence>
<dbReference type="RefSeq" id="WP_253478121.1">
    <property type="nucleotide sequence ID" value="NZ_JALJXV010000005.1"/>
</dbReference>
<dbReference type="Proteomes" id="UP001205843">
    <property type="component" value="Unassembled WGS sequence"/>
</dbReference>
<comment type="similarity">
    <text evidence="5">Belongs to the YqgF HJR family.</text>
</comment>
<name>A0AAE3G3I5_9GAMM</name>
<dbReference type="GO" id="GO:0005829">
    <property type="term" value="C:cytosol"/>
    <property type="evidence" value="ECO:0007669"/>
    <property type="project" value="TreeGrafter"/>
</dbReference>
<dbReference type="SUPFAM" id="SSF53098">
    <property type="entry name" value="Ribonuclease H-like"/>
    <property type="match status" value="1"/>
</dbReference>
<dbReference type="PANTHER" id="PTHR33317">
    <property type="entry name" value="POLYNUCLEOTIDYL TRANSFERASE, RIBONUCLEASE H-LIKE SUPERFAMILY PROTEIN"/>
    <property type="match status" value="1"/>
</dbReference>
<sequence>MSPATCLGFDYGTQRIGIAIGDTLTGTARPLRTLQCRNPGQVDWPSIAALIDEWRPDALVVGLPCNDDGSPGALAPRTQRFARQLHGRFGLPVHEVNEHLSSVEAEQRLAELGQRRTRDDPGAIDMMAAAVILETWLAADAS</sequence>
<feature type="domain" description="YqgF/RNase H-like" evidence="6">
    <location>
        <begin position="4"/>
        <end position="105"/>
    </location>
</feature>
<evidence type="ECO:0000256" key="3">
    <source>
        <dbReference type="ARBA" id="ARBA00022722"/>
    </source>
</evidence>
<dbReference type="GO" id="GO:0000967">
    <property type="term" value="P:rRNA 5'-end processing"/>
    <property type="evidence" value="ECO:0007669"/>
    <property type="project" value="UniProtKB-UniRule"/>
</dbReference>
<dbReference type="AlphaFoldDB" id="A0AAE3G3I5"/>
<evidence type="ECO:0000256" key="5">
    <source>
        <dbReference type="HAMAP-Rule" id="MF_00651"/>
    </source>
</evidence>
<evidence type="ECO:0000256" key="1">
    <source>
        <dbReference type="ARBA" id="ARBA00022490"/>
    </source>
</evidence>
<evidence type="ECO:0000313" key="7">
    <source>
        <dbReference type="EMBL" id="MCP1675136.1"/>
    </source>
</evidence>
<keyword evidence="2 5" id="KW-0690">Ribosome biogenesis</keyword>
<evidence type="ECO:0000313" key="8">
    <source>
        <dbReference type="Proteomes" id="UP001205843"/>
    </source>
</evidence>
<dbReference type="InterPro" id="IPR005227">
    <property type="entry name" value="YqgF"/>
</dbReference>
<reference evidence="7" key="1">
    <citation type="submission" date="2022-03" db="EMBL/GenBank/DDBJ databases">
        <title>Genomic Encyclopedia of Type Strains, Phase III (KMG-III): the genomes of soil and plant-associated and newly described type strains.</title>
        <authorList>
            <person name="Whitman W."/>
        </authorList>
    </citation>
    <scope>NUCLEOTIDE SEQUENCE</scope>
    <source>
        <strain evidence="7">ANL 6-2</strain>
    </source>
</reference>
<evidence type="ECO:0000256" key="4">
    <source>
        <dbReference type="ARBA" id="ARBA00022801"/>
    </source>
</evidence>
<dbReference type="EC" id="3.1.-.-" evidence="5"/>